<name>A0A1Y1QGA1_9GAMM</name>
<organism evidence="2 3">
    <name type="scientific">Thiothrix lacustris</name>
    <dbReference type="NCBI Taxonomy" id="525917"/>
    <lineage>
        <taxon>Bacteria</taxon>
        <taxon>Pseudomonadati</taxon>
        <taxon>Pseudomonadota</taxon>
        <taxon>Gammaproteobacteria</taxon>
        <taxon>Thiotrichales</taxon>
        <taxon>Thiotrichaceae</taxon>
        <taxon>Thiothrix</taxon>
    </lineage>
</organism>
<reference evidence="2 3" key="1">
    <citation type="submission" date="2017-01" db="EMBL/GenBank/DDBJ databases">
        <title>Novel large sulfur bacteria in the metagenomes of groundwater-fed chemosynthetic microbial mats in the Lake Huron basin.</title>
        <authorList>
            <person name="Sharrar A.M."/>
            <person name="Flood B.E."/>
            <person name="Bailey J.V."/>
            <person name="Jones D.S."/>
            <person name="Biddanda B."/>
            <person name="Ruberg S.A."/>
            <person name="Marcus D.N."/>
            <person name="Dick G.J."/>
        </authorList>
    </citation>
    <scope>NUCLEOTIDE SEQUENCE [LARGE SCALE GENOMIC DNA]</scope>
    <source>
        <strain evidence="2">A8</strain>
    </source>
</reference>
<protein>
    <submittedName>
        <fullName evidence="2">Uncharacterized protein</fullName>
    </submittedName>
</protein>
<keyword evidence="1" id="KW-0472">Membrane</keyword>
<dbReference type="Proteomes" id="UP000192491">
    <property type="component" value="Unassembled WGS sequence"/>
</dbReference>
<sequence>MATSDDSFLGLAKKIIFYFLHECKNLLGCYAICRFIGYVSRFSLNICKVDYQFDFPAVLYNVGNLGVIFLTTVLLKPWWGVGCFRRLNKVGGL</sequence>
<dbReference type="AlphaFoldDB" id="A0A1Y1QGA1"/>
<keyword evidence="1" id="KW-0812">Transmembrane</keyword>
<proteinExistence type="predicted"/>
<feature type="transmembrane region" description="Helical" evidence="1">
    <location>
        <begin position="58"/>
        <end position="79"/>
    </location>
</feature>
<dbReference type="EMBL" id="MTEJ01000331">
    <property type="protein sequence ID" value="OQX04564.1"/>
    <property type="molecule type" value="Genomic_DNA"/>
</dbReference>
<keyword evidence="1" id="KW-1133">Transmembrane helix</keyword>
<evidence type="ECO:0000256" key="1">
    <source>
        <dbReference type="SAM" id="Phobius"/>
    </source>
</evidence>
<evidence type="ECO:0000313" key="2">
    <source>
        <dbReference type="EMBL" id="OQX04564.1"/>
    </source>
</evidence>
<evidence type="ECO:0000313" key="3">
    <source>
        <dbReference type="Proteomes" id="UP000192491"/>
    </source>
</evidence>
<comment type="caution">
    <text evidence="2">The sequence shown here is derived from an EMBL/GenBank/DDBJ whole genome shotgun (WGS) entry which is preliminary data.</text>
</comment>
<gene>
    <name evidence="2" type="ORF">BWK73_35855</name>
</gene>
<accession>A0A1Y1QGA1</accession>